<dbReference type="EMBL" id="JACEEZ010019715">
    <property type="protein sequence ID" value="KAG0715405.1"/>
    <property type="molecule type" value="Genomic_DNA"/>
</dbReference>
<comment type="caution">
    <text evidence="1">The sequence shown here is derived from an EMBL/GenBank/DDBJ whole genome shotgun (WGS) entry which is preliminary data.</text>
</comment>
<reference evidence="1" key="1">
    <citation type="submission" date="2020-07" db="EMBL/GenBank/DDBJ databases">
        <title>The High-quality genome of the commercially important snow crab, Chionoecetes opilio.</title>
        <authorList>
            <person name="Jeong J.-H."/>
            <person name="Ryu S."/>
        </authorList>
    </citation>
    <scope>NUCLEOTIDE SEQUENCE</scope>
    <source>
        <strain evidence="1">MADBK_172401_WGS</strain>
        <tissue evidence="1">Digestive gland</tissue>
    </source>
</reference>
<dbReference type="AlphaFoldDB" id="A0A8J4XWB1"/>
<dbReference type="Proteomes" id="UP000770661">
    <property type="component" value="Unassembled WGS sequence"/>
</dbReference>
<evidence type="ECO:0000313" key="1">
    <source>
        <dbReference type="EMBL" id="KAG0715405.1"/>
    </source>
</evidence>
<protein>
    <submittedName>
        <fullName evidence="1">Uncharacterized protein</fullName>
    </submittedName>
</protein>
<proteinExistence type="predicted"/>
<evidence type="ECO:0000313" key="2">
    <source>
        <dbReference type="Proteomes" id="UP000770661"/>
    </source>
</evidence>
<sequence>MYNAHGGFTLAMRILFLSSKSSEQLSTWEKKTFNLPSASIPCKSLKFRIRISLGFTNDLTARKRIVKAIVLGSQHSLHHTTVRLAPGVPRGSWLQWTPISLAKAINTSNSVQGRYWTNKVTGNKAVAQLTLTVAANHQNSVGHVTNNYYKLHITSECLESCNKYRSIVKQQLCYEYHTNDTLSLFSVLITPFNMMLTVADLITTA</sequence>
<accession>A0A8J4XWB1</accession>
<gene>
    <name evidence="1" type="ORF">GWK47_011975</name>
</gene>
<keyword evidence="2" id="KW-1185">Reference proteome</keyword>
<name>A0A8J4XWB1_CHIOP</name>
<organism evidence="1 2">
    <name type="scientific">Chionoecetes opilio</name>
    <name type="common">Atlantic snow crab</name>
    <name type="synonym">Cancer opilio</name>
    <dbReference type="NCBI Taxonomy" id="41210"/>
    <lineage>
        <taxon>Eukaryota</taxon>
        <taxon>Metazoa</taxon>
        <taxon>Ecdysozoa</taxon>
        <taxon>Arthropoda</taxon>
        <taxon>Crustacea</taxon>
        <taxon>Multicrustacea</taxon>
        <taxon>Malacostraca</taxon>
        <taxon>Eumalacostraca</taxon>
        <taxon>Eucarida</taxon>
        <taxon>Decapoda</taxon>
        <taxon>Pleocyemata</taxon>
        <taxon>Brachyura</taxon>
        <taxon>Eubrachyura</taxon>
        <taxon>Majoidea</taxon>
        <taxon>Majidae</taxon>
        <taxon>Chionoecetes</taxon>
    </lineage>
</organism>